<feature type="domain" description="DUF6701" evidence="2">
    <location>
        <begin position="431"/>
        <end position="925"/>
    </location>
</feature>
<proteinExistence type="predicted"/>
<dbReference type="InterPro" id="IPR046524">
    <property type="entry name" value="DUF6701"/>
</dbReference>
<dbReference type="RefSeq" id="WP_163455715.1">
    <property type="nucleotide sequence ID" value="NZ_JAAGOH010000001.1"/>
</dbReference>
<organism evidence="3 4">
    <name type="scientific">Ideonella livida</name>
    <dbReference type="NCBI Taxonomy" id="2707176"/>
    <lineage>
        <taxon>Bacteria</taxon>
        <taxon>Pseudomonadati</taxon>
        <taxon>Pseudomonadota</taxon>
        <taxon>Betaproteobacteria</taxon>
        <taxon>Burkholderiales</taxon>
        <taxon>Sphaerotilaceae</taxon>
        <taxon>Ideonella</taxon>
    </lineage>
</organism>
<evidence type="ECO:0000313" key="4">
    <source>
        <dbReference type="Proteomes" id="UP000484255"/>
    </source>
</evidence>
<protein>
    <recommendedName>
        <fullName evidence="2">DUF6701 domain-containing protein</fullName>
    </recommendedName>
</protein>
<dbReference type="EMBL" id="JAAGOH010000001">
    <property type="protein sequence ID" value="NDY89870.1"/>
    <property type="molecule type" value="Genomic_DNA"/>
</dbReference>
<comment type="caution">
    <text evidence="3">The sequence shown here is derived from an EMBL/GenBank/DDBJ whole genome shotgun (WGS) entry which is preliminary data.</text>
</comment>
<dbReference type="SUPFAM" id="SSF49899">
    <property type="entry name" value="Concanavalin A-like lectins/glucanases"/>
    <property type="match status" value="1"/>
</dbReference>
<accession>A0A7C9PF48</accession>
<evidence type="ECO:0000256" key="1">
    <source>
        <dbReference type="SAM" id="MobiDB-lite"/>
    </source>
</evidence>
<feature type="compositionally biased region" description="Low complexity" evidence="1">
    <location>
        <begin position="472"/>
        <end position="489"/>
    </location>
</feature>
<evidence type="ECO:0000259" key="2">
    <source>
        <dbReference type="Pfam" id="PF20419"/>
    </source>
</evidence>
<dbReference type="Pfam" id="PF20419">
    <property type="entry name" value="DUF6701"/>
    <property type="match status" value="1"/>
</dbReference>
<evidence type="ECO:0000313" key="3">
    <source>
        <dbReference type="EMBL" id="NDY89870.1"/>
    </source>
</evidence>
<keyword evidence="4" id="KW-1185">Reference proteome</keyword>
<dbReference type="Gene3D" id="2.60.120.200">
    <property type="match status" value="1"/>
</dbReference>
<dbReference type="Proteomes" id="UP000484255">
    <property type="component" value="Unassembled WGS sequence"/>
</dbReference>
<feature type="region of interest" description="Disordered" evidence="1">
    <location>
        <begin position="472"/>
        <end position="501"/>
    </location>
</feature>
<dbReference type="AlphaFoldDB" id="A0A7C9PF48"/>
<sequence>MNATPSHHRGSPLGLRRVLGWALGWVLGGLIGGAPVQPAHAQTCLTDDFSSGTLNASLWNVAGTGFLPQVVNVGSPSSPLYRLRLTDNGNNRATMTQLRRWFPASSNRITVEFDFYAYGGGGGGADGVGLVLSDASVPPFPGAPGGSLGYAQKTGGNGFNGGWLGFGLDEFGNYANPTEGRGGYPTGWSAPAGANQAPGWQPDAIAVRGSGSGTTGYALLASTGDLGTMETSSTSPWRFRFTVDNSVGSGVWAKVEYLYGSSWVTLVPSFNVMASGSGQSRIPGDLLLSLAASTGDLTNIHEIDNVRICANRINAVGSSANPASFECLETGQLSVWSASARKPLFTKLTGTPFRFDVAALKSSGALEDGMVAAGGYAKTVTVELFDATTGAACAALSSPVASQTLTYVSGDGGRKTLSADFTLNRAYPSLLCRVTDANAGSPVVACGSDRFSVRPPAFTTLSASLVADATGSSATATPTAPAGSPFTLGAGTGTPGYAGTPEVDATLLEWTGAPSGGRPAPGVGTLSGAFTTAASASTGNGASGSFSYSEVGYFRLRAGAVVDSSFTTTSADPANGDCTADASNTLVNGRYGCRIANTGASGHVGRFVPARLAVTPGALTHRSAAACSPASTFSYLGESFSLNLGLTAQNTGGATTLNYSGAYARLALASTASWSLAGVAGTTPLPASGAGARSQVRSASGSWSGGTASVSLVAAVARATSVEAPLAADLGVSATDPDGVALATPDLDTDLNGTPDRVRLASVDLRHGRLKLDSAQGAPTSPLLLPLAAQHWSGSGWTDNIADSCTRVPASAVALGHLTRQLTASTTRLSGTSFALSAGRGNLVLAAPGVGRQGTVDIALNLGAGLSDASCLQPWVPLSLTTTGANLQALRGAWCGSTSLDLDPWARATFTGSRGADHLIDMRERY</sequence>
<gene>
    <name evidence="3" type="ORF">G3A44_01530</name>
</gene>
<name>A0A7C9PF48_9BURK</name>
<reference evidence="3 4" key="1">
    <citation type="submission" date="2020-02" db="EMBL/GenBank/DDBJ databases">
        <title>Ideonella bacterium strain TBM-1.</title>
        <authorList>
            <person name="Chen W.-M."/>
        </authorList>
    </citation>
    <scope>NUCLEOTIDE SEQUENCE [LARGE SCALE GENOMIC DNA]</scope>
    <source>
        <strain evidence="3 4">TBM-1</strain>
    </source>
</reference>
<dbReference type="InterPro" id="IPR013320">
    <property type="entry name" value="ConA-like_dom_sf"/>
</dbReference>